<dbReference type="EMBL" id="QPJD01000012">
    <property type="protein sequence ID" value="RCW44341.1"/>
    <property type="molecule type" value="Genomic_DNA"/>
</dbReference>
<comment type="caution">
    <text evidence="13">The sequence shown here is derived from an EMBL/GenBank/DDBJ whole genome shotgun (WGS) entry which is preliminary data.</text>
</comment>
<keyword evidence="14" id="KW-1185">Reference proteome</keyword>
<organism evidence="13 14">
    <name type="scientific">Paenibacillus prosopidis</name>
    <dbReference type="NCBI Taxonomy" id="630520"/>
    <lineage>
        <taxon>Bacteria</taxon>
        <taxon>Bacillati</taxon>
        <taxon>Bacillota</taxon>
        <taxon>Bacilli</taxon>
        <taxon>Bacillales</taxon>
        <taxon>Paenibacillaceae</taxon>
        <taxon>Paenibacillus</taxon>
    </lineage>
</organism>
<dbReference type="PANTHER" id="PTHR47707:SF1">
    <property type="entry name" value="NUDIX HYDROLASE FAMILY PROTEIN"/>
    <property type="match status" value="1"/>
</dbReference>
<keyword evidence="3" id="KW-0515">Mutator protein</keyword>
<name>A0A368VTG0_9BACL</name>
<comment type="similarity">
    <text evidence="2">Belongs to the Nudix hydrolase family.</text>
</comment>
<sequence length="129" mass="14287">MKKIDVVGAVILNEKNEVLCALRSQMMSMPGLWEFPGGKIEPGETPEASLIREINEELGCTIKVGGLVADAVHEYPAIIVRLITYFATIVAGKPTAKEHERLIWLPINKLSALRWAPADLPTIERLLEQ</sequence>
<evidence type="ECO:0000256" key="8">
    <source>
        <dbReference type="ARBA" id="ARBA00022842"/>
    </source>
</evidence>
<dbReference type="Proteomes" id="UP000252415">
    <property type="component" value="Unassembled WGS sequence"/>
</dbReference>
<keyword evidence="6" id="KW-0227">DNA damage</keyword>
<dbReference type="GO" id="GO:0008413">
    <property type="term" value="F:8-oxo-7,8-dihydroguanosine triphosphate pyrophosphatase activity"/>
    <property type="evidence" value="ECO:0007669"/>
    <property type="project" value="TreeGrafter"/>
</dbReference>
<dbReference type="GO" id="GO:0006260">
    <property type="term" value="P:DNA replication"/>
    <property type="evidence" value="ECO:0007669"/>
    <property type="project" value="UniProtKB-KW"/>
</dbReference>
<dbReference type="GO" id="GO:0044716">
    <property type="term" value="F:8-oxo-GDP phosphatase activity"/>
    <property type="evidence" value="ECO:0007669"/>
    <property type="project" value="TreeGrafter"/>
</dbReference>
<evidence type="ECO:0000256" key="6">
    <source>
        <dbReference type="ARBA" id="ARBA00022763"/>
    </source>
</evidence>
<evidence type="ECO:0000313" key="14">
    <source>
        <dbReference type="Proteomes" id="UP000252415"/>
    </source>
</evidence>
<accession>A0A368VTG0</accession>
<dbReference type="GO" id="GO:0035539">
    <property type="term" value="F:8-oxo-7,8-dihydrodeoxyguanosine triphosphate pyrophosphatase activity"/>
    <property type="evidence" value="ECO:0007669"/>
    <property type="project" value="UniProtKB-EC"/>
</dbReference>
<evidence type="ECO:0000256" key="4">
    <source>
        <dbReference type="ARBA" id="ARBA00022705"/>
    </source>
</evidence>
<keyword evidence="4" id="KW-0235">DNA replication</keyword>
<evidence type="ECO:0000259" key="12">
    <source>
        <dbReference type="PROSITE" id="PS51462"/>
    </source>
</evidence>
<evidence type="ECO:0000256" key="3">
    <source>
        <dbReference type="ARBA" id="ARBA00022457"/>
    </source>
</evidence>
<evidence type="ECO:0000256" key="9">
    <source>
        <dbReference type="ARBA" id="ARBA00023204"/>
    </source>
</evidence>
<dbReference type="GO" id="GO:0006281">
    <property type="term" value="P:DNA repair"/>
    <property type="evidence" value="ECO:0007669"/>
    <property type="project" value="UniProtKB-KW"/>
</dbReference>
<evidence type="ECO:0000256" key="1">
    <source>
        <dbReference type="ARBA" id="ARBA00001946"/>
    </source>
</evidence>
<comment type="cofactor">
    <cofactor evidence="1">
        <name>Mg(2+)</name>
        <dbReference type="ChEBI" id="CHEBI:18420"/>
    </cofactor>
</comment>
<dbReference type="Gene3D" id="3.90.79.10">
    <property type="entry name" value="Nucleoside Triphosphate Pyrophosphohydrolase"/>
    <property type="match status" value="1"/>
</dbReference>
<evidence type="ECO:0000256" key="7">
    <source>
        <dbReference type="ARBA" id="ARBA00022801"/>
    </source>
</evidence>
<keyword evidence="5" id="KW-0479">Metal-binding</keyword>
<comment type="catalytic activity">
    <reaction evidence="10">
        <text>8-oxo-dGTP + H2O = 8-oxo-dGMP + diphosphate + H(+)</text>
        <dbReference type="Rhea" id="RHEA:31575"/>
        <dbReference type="ChEBI" id="CHEBI:15377"/>
        <dbReference type="ChEBI" id="CHEBI:15378"/>
        <dbReference type="ChEBI" id="CHEBI:33019"/>
        <dbReference type="ChEBI" id="CHEBI:63224"/>
        <dbReference type="ChEBI" id="CHEBI:77896"/>
        <dbReference type="EC" id="3.6.1.55"/>
    </reaction>
</comment>
<gene>
    <name evidence="13" type="ORF">DFP97_112207</name>
</gene>
<evidence type="ECO:0000256" key="10">
    <source>
        <dbReference type="ARBA" id="ARBA00035861"/>
    </source>
</evidence>
<dbReference type="InterPro" id="IPR047127">
    <property type="entry name" value="MutT-like"/>
</dbReference>
<dbReference type="EC" id="3.6.1.55" evidence="11"/>
<dbReference type="PRINTS" id="PR00502">
    <property type="entry name" value="NUDIXFAMILY"/>
</dbReference>
<dbReference type="InterPro" id="IPR015797">
    <property type="entry name" value="NUDIX_hydrolase-like_dom_sf"/>
</dbReference>
<dbReference type="GO" id="GO:0044715">
    <property type="term" value="F:8-oxo-dGDP phosphatase activity"/>
    <property type="evidence" value="ECO:0007669"/>
    <property type="project" value="TreeGrafter"/>
</dbReference>
<evidence type="ECO:0000256" key="2">
    <source>
        <dbReference type="ARBA" id="ARBA00005582"/>
    </source>
</evidence>
<dbReference type="SUPFAM" id="SSF55811">
    <property type="entry name" value="Nudix"/>
    <property type="match status" value="1"/>
</dbReference>
<evidence type="ECO:0000313" key="13">
    <source>
        <dbReference type="EMBL" id="RCW44341.1"/>
    </source>
</evidence>
<dbReference type="CDD" id="cd03425">
    <property type="entry name" value="NUDIX_MutT_NudA_like"/>
    <property type="match status" value="1"/>
</dbReference>
<dbReference type="PROSITE" id="PS51462">
    <property type="entry name" value="NUDIX"/>
    <property type="match status" value="1"/>
</dbReference>
<proteinExistence type="inferred from homology"/>
<dbReference type="RefSeq" id="WP_114381878.1">
    <property type="nucleotide sequence ID" value="NZ_QPJD01000012.1"/>
</dbReference>
<feature type="domain" description="Nudix hydrolase" evidence="12">
    <location>
        <begin position="2"/>
        <end position="127"/>
    </location>
</feature>
<evidence type="ECO:0000256" key="5">
    <source>
        <dbReference type="ARBA" id="ARBA00022723"/>
    </source>
</evidence>
<keyword evidence="7" id="KW-0378">Hydrolase</keyword>
<keyword evidence="8" id="KW-0460">Magnesium</keyword>
<evidence type="ECO:0000256" key="11">
    <source>
        <dbReference type="ARBA" id="ARBA00038905"/>
    </source>
</evidence>
<dbReference type="PANTHER" id="PTHR47707">
    <property type="entry name" value="8-OXO-DGTP DIPHOSPHATASE"/>
    <property type="match status" value="1"/>
</dbReference>
<protein>
    <recommendedName>
        <fullName evidence="11">8-oxo-dGTP diphosphatase</fullName>
        <ecNumber evidence="11">3.6.1.55</ecNumber>
    </recommendedName>
</protein>
<keyword evidence="9" id="KW-0234">DNA repair</keyword>
<reference evidence="13 14" key="1">
    <citation type="submission" date="2018-07" db="EMBL/GenBank/DDBJ databases">
        <title>Genomic Encyclopedia of Type Strains, Phase III (KMG-III): the genomes of soil and plant-associated and newly described type strains.</title>
        <authorList>
            <person name="Whitman W."/>
        </authorList>
    </citation>
    <scope>NUCLEOTIDE SEQUENCE [LARGE SCALE GENOMIC DNA]</scope>
    <source>
        <strain evidence="13 14">CECT 7506</strain>
    </source>
</reference>
<dbReference type="OrthoDB" id="9810648at2"/>
<dbReference type="AlphaFoldDB" id="A0A368VTG0"/>
<dbReference type="Pfam" id="PF00293">
    <property type="entry name" value="NUDIX"/>
    <property type="match status" value="1"/>
</dbReference>
<dbReference type="InterPro" id="IPR000086">
    <property type="entry name" value="NUDIX_hydrolase_dom"/>
</dbReference>
<dbReference type="InterPro" id="IPR020476">
    <property type="entry name" value="Nudix_hydrolase"/>
</dbReference>
<dbReference type="GO" id="GO:0046872">
    <property type="term" value="F:metal ion binding"/>
    <property type="evidence" value="ECO:0007669"/>
    <property type="project" value="UniProtKB-KW"/>
</dbReference>